<dbReference type="PANTHER" id="PTHR47017:SF1">
    <property type="entry name" value="ACYL-COA"/>
    <property type="match status" value="1"/>
</dbReference>
<comment type="caution">
    <text evidence="1">The sequence shown here is derived from an EMBL/GenBank/DDBJ whole genome shotgun (WGS) entry which is preliminary data.</text>
</comment>
<name>A0A023D4R3_ACIMT</name>
<accession>A0A023D4R3</accession>
<gene>
    <name evidence="1" type="ORF">Amme_049_007</name>
</gene>
<dbReference type="SUPFAM" id="SSF55729">
    <property type="entry name" value="Acyl-CoA N-acyltransferases (Nat)"/>
    <property type="match status" value="1"/>
</dbReference>
<dbReference type="InterPro" id="IPR016181">
    <property type="entry name" value="Acyl_CoA_acyltransferase"/>
</dbReference>
<protein>
    <recommendedName>
        <fullName evidence="3">N-acetyltransferase</fullName>
    </recommendedName>
</protein>
<reference evidence="1 2" key="2">
    <citation type="journal article" date="2014" name="FEMS Microbiol. Lett.">
        <title>Draft genomic DNA sequence of the facultatively methylotrophic bacterium Acidomonas methanolica type strain MB58.</title>
        <authorList>
            <person name="Higashiura N."/>
            <person name="Hadano H."/>
            <person name="Hirakawa H."/>
            <person name="Matsutani M."/>
            <person name="Takabe S."/>
            <person name="Matsushita K."/>
            <person name="Azuma Y."/>
        </authorList>
    </citation>
    <scope>NUCLEOTIDE SEQUENCE [LARGE SCALE GENOMIC DNA]</scope>
    <source>
        <strain evidence="1 2">MB58</strain>
    </source>
</reference>
<dbReference type="OrthoDB" id="9776898at2"/>
<dbReference type="Gene3D" id="3.40.630.30">
    <property type="match status" value="1"/>
</dbReference>
<organism evidence="1 2">
    <name type="scientific">Acidomonas methanolica NBRC 104435</name>
    <dbReference type="NCBI Taxonomy" id="1231351"/>
    <lineage>
        <taxon>Bacteria</taxon>
        <taxon>Pseudomonadati</taxon>
        <taxon>Pseudomonadota</taxon>
        <taxon>Alphaproteobacteria</taxon>
        <taxon>Acetobacterales</taxon>
        <taxon>Acetobacteraceae</taxon>
        <taxon>Acidomonas</taxon>
    </lineage>
</organism>
<dbReference type="Pfam" id="PF04339">
    <property type="entry name" value="FemAB_like"/>
    <property type="match status" value="1"/>
</dbReference>
<dbReference type="AlphaFoldDB" id="A0A023D4R3"/>
<evidence type="ECO:0000313" key="1">
    <source>
        <dbReference type="EMBL" id="GAJ29153.1"/>
    </source>
</evidence>
<dbReference type="EMBL" id="BAND01000049">
    <property type="protein sequence ID" value="GAJ29153.1"/>
    <property type="molecule type" value="Genomic_DNA"/>
</dbReference>
<dbReference type="Proteomes" id="UP000019760">
    <property type="component" value="Unassembled WGS sequence"/>
</dbReference>
<evidence type="ECO:0008006" key="3">
    <source>
        <dbReference type="Google" id="ProtNLM"/>
    </source>
</evidence>
<evidence type="ECO:0000313" key="2">
    <source>
        <dbReference type="Proteomes" id="UP000019760"/>
    </source>
</evidence>
<reference evidence="2" key="1">
    <citation type="journal article" date="2014" name="FEMS Microbiol. Lett.">
        <title>Draft Genomic DNA Sequence of the Facultatively Methylotrophic Bacterium Acidomonas methanolica type strain MB58.</title>
        <authorList>
            <person name="Higashiura N."/>
            <person name="Hadano H."/>
            <person name="Hirakawa H."/>
            <person name="Matsutani M."/>
            <person name="Takabe S."/>
            <person name="Matsushita K."/>
            <person name="Azuma Y."/>
        </authorList>
    </citation>
    <scope>NUCLEOTIDE SEQUENCE [LARGE SCALE GENOMIC DNA]</scope>
    <source>
        <strain evidence="2">MB58</strain>
    </source>
</reference>
<dbReference type="InterPro" id="IPR007434">
    <property type="entry name" value="FemAB-like"/>
</dbReference>
<dbReference type="PANTHER" id="PTHR47017">
    <property type="entry name" value="ACYL-COA"/>
    <property type="match status" value="1"/>
</dbReference>
<proteinExistence type="predicted"/>
<sequence>MPDWSLTLHASIREIPPDVWNACSGDDNPFVSHGFFSALEESGSVGASTGWLPRHAVLRDGDAVAAIAPLYLKAHSLGEYVFDQGWARAYQDAGGRYYPKLQIAVPFSPVPGPRLLISPERADRTATARVLAGAIAQCCDELGLSSAHVTFCPDTEQALLAEAGWLPRLGLQYHWHNRGYDDFDAFLDALSSRKRKTIRRERRDAQSCGLVFHTRRGREITSGDWAAFYRFYQSTVDRKWGNAYLTEGFFPLLAASLGDRVILMTAEHEGRPVAAALNLMGSDTLYGRNWGVEGDWPFLHFELCYYRAIDFAITHGLARVEAGAQGEHKIARGYLPAFTCSAHYIRDPALREPVSRFLDDERAALIAESRALAEFSPYRQEN</sequence>
<keyword evidence="2" id="KW-1185">Reference proteome</keyword>
<dbReference type="RefSeq" id="WP_042058645.1">
    <property type="nucleotide sequence ID" value="NZ_BAND01000049.1"/>
</dbReference>